<evidence type="ECO:0000313" key="3">
    <source>
        <dbReference type="EMBL" id="GMS97831.1"/>
    </source>
</evidence>
<evidence type="ECO:0000259" key="2">
    <source>
        <dbReference type="SMART" id="SM00355"/>
    </source>
</evidence>
<reference evidence="3" key="1">
    <citation type="submission" date="2023-10" db="EMBL/GenBank/DDBJ databases">
        <title>Genome assembly of Pristionchus species.</title>
        <authorList>
            <person name="Yoshida K."/>
            <person name="Sommer R.J."/>
        </authorList>
    </citation>
    <scope>NUCLEOTIDE SEQUENCE</scope>
    <source>
        <strain evidence="3">RS0144</strain>
    </source>
</reference>
<feature type="domain" description="C2H2-type" evidence="2">
    <location>
        <begin position="51"/>
        <end position="74"/>
    </location>
</feature>
<comment type="caution">
    <text evidence="3">The sequence shown here is derived from an EMBL/GenBank/DDBJ whole genome shotgun (WGS) entry which is preliminary data.</text>
</comment>
<dbReference type="EMBL" id="BTSX01000004">
    <property type="protein sequence ID" value="GMS97831.1"/>
    <property type="molecule type" value="Genomic_DNA"/>
</dbReference>
<organism evidence="3 4">
    <name type="scientific">Pristionchus entomophagus</name>
    <dbReference type="NCBI Taxonomy" id="358040"/>
    <lineage>
        <taxon>Eukaryota</taxon>
        <taxon>Metazoa</taxon>
        <taxon>Ecdysozoa</taxon>
        <taxon>Nematoda</taxon>
        <taxon>Chromadorea</taxon>
        <taxon>Rhabditida</taxon>
        <taxon>Rhabditina</taxon>
        <taxon>Diplogasteromorpha</taxon>
        <taxon>Diplogasteroidea</taxon>
        <taxon>Neodiplogasteridae</taxon>
        <taxon>Pristionchus</taxon>
    </lineage>
</organism>
<feature type="region of interest" description="Disordered" evidence="1">
    <location>
        <begin position="1"/>
        <end position="48"/>
    </location>
</feature>
<keyword evidence="4" id="KW-1185">Reference proteome</keyword>
<sequence length="197" mass="22614">STIYFQPPMKKGARVQTKSKAAPKKKILPKRKKGRSSDKDAHKAKRSATEMKCPECNFRTRSVDVFMKHLREQHSIPLPDWRALSFVRVVPVLSRTGTAERRHGPIRRLNNAKTTPKCVLCEAYPNTVNGYVSHLRIHHKSTLKKNGVYLLCSCGFELEYRDGQGTKSYHMQWKKGCDGREFALKKKVANEESEDEE</sequence>
<protein>
    <recommendedName>
        <fullName evidence="2">C2H2-type domain-containing protein</fullName>
    </recommendedName>
</protein>
<gene>
    <name evidence="3" type="ORF">PENTCL1PPCAC_20006</name>
</gene>
<dbReference type="Proteomes" id="UP001432027">
    <property type="component" value="Unassembled WGS sequence"/>
</dbReference>
<proteinExistence type="predicted"/>
<accession>A0AAV5TTV1</accession>
<evidence type="ECO:0000313" key="4">
    <source>
        <dbReference type="Proteomes" id="UP001432027"/>
    </source>
</evidence>
<evidence type="ECO:0000256" key="1">
    <source>
        <dbReference type="SAM" id="MobiDB-lite"/>
    </source>
</evidence>
<dbReference type="AlphaFoldDB" id="A0AAV5TTV1"/>
<feature type="compositionally biased region" description="Basic residues" evidence="1">
    <location>
        <begin position="21"/>
        <end position="34"/>
    </location>
</feature>
<dbReference type="SMART" id="SM00355">
    <property type="entry name" value="ZnF_C2H2"/>
    <property type="match status" value="2"/>
</dbReference>
<feature type="non-terminal residue" evidence="3">
    <location>
        <position position="1"/>
    </location>
</feature>
<name>A0AAV5TTV1_9BILA</name>
<dbReference type="InterPro" id="IPR013087">
    <property type="entry name" value="Znf_C2H2_type"/>
</dbReference>
<feature type="compositionally biased region" description="Basic and acidic residues" evidence="1">
    <location>
        <begin position="35"/>
        <end position="48"/>
    </location>
</feature>
<feature type="domain" description="C2H2-type" evidence="2">
    <location>
        <begin position="116"/>
        <end position="138"/>
    </location>
</feature>